<gene>
    <name evidence="1" type="ORF">CVT24_009658</name>
</gene>
<evidence type="ECO:0000313" key="1">
    <source>
        <dbReference type="EMBL" id="PPQ99808.1"/>
    </source>
</evidence>
<dbReference type="InParanoid" id="A0A409Y9V0"/>
<protein>
    <recommendedName>
        <fullName evidence="3">F-box domain-containing protein</fullName>
    </recommendedName>
</protein>
<evidence type="ECO:0000313" key="2">
    <source>
        <dbReference type="Proteomes" id="UP000284842"/>
    </source>
</evidence>
<dbReference type="AlphaFoldDB" id="A0A409Y9V0"/>
<comment type="caution">
    <text evidence="1">The sequence shown here is derived from an EMBL/GenBank/DDBJ whole genome shotgun (WGS) entry which is preliminary data.</text>
</comment>
<name>A0A409Y9V0_9AGAR</name>
<sequence length="599" mass="67506">MDSQNHDFPVEIYEAIFKEVNHEKGLLEYYRTIKSCRAVCKLFERMCTPLLFRYGVEVAEKGHVERERRLQSQVQLIPRTPAVHLLQKHSTLLHSIRHMSLVLPKEPTKPWVPDWDSEEERELYYALLLEPHGNAGPDPVLEFKSTPDVDVDAGEWLTSSPFMDLPALCSLSIDVDLARSISQSQCINPLSDSWHSRACKMLLDQYTRSGALSTLSLAHMINIPILRIIECPTLVDLKLHACSADATTKSTMSSPATVRPSDPKNLYRYKVDYCDEVLSIQIPRYLRRSIQQYDLDAFPSHLRLPNAAPVGGNSLRRTTFPKLAQITTGLPLVGVLKVFMIDDVQPAFPALKRLSCPYPDAQSVQVLLEMLTDYSIGGLEHLTLTKVGSLTQATPPQGIPLHLSKSLSLIRHTLQYLSFDTHSYMLQGRCDFYLNELCLGLEGLRYDNVLTTFKLAVELVASDELLNSELQISSESSKLSQWTRLSCLLSERASFPDLTTVDISLDYVDTANYSAKCLDKQQVEKTFCALLSHLQNSPYVELCFSVNLTLRPAYLECDIATCLVEGLRYDNVLTSFKLTVKFFGLDDLPDSGSQISPEY</sequence>
<accession>A0A409Y9V0</accession>
<organism evidence="1 2">
    <name type="scientific">Panaeolus cyanescens</name>
    <dbReference type="NCBI Taxonomy" id="181874"/>
    <lineage>
        <taxon>Eukaryota</taxon>
        <taxon>Fungi</taxon>
        <taxon>Dikarya</taxon>
        <taxon>Basidiomycota</taxon>
        <taxon>Agaricomycotina</taxon>
        <taxon>Agaricomycetes</taxon>
        <taxon>Agaricomycetidae</taxon>
        <taxon>Agaricales</taxon>
        <taxon>Agaricineae</taxon>
        <taxon>Galeropsidaceae</taxon>
        <taxon>Panaeolus</taxon>
    </lineage>
</organism>
<dbReference type="EMBL" id="NHTK01001346">
    <property type="protein sequence ID" value="PPQ99808.1"/>
    <property type="molecule type" value="Genomic_DNA"/>
</dbReference>
<reference evidence="1 2" key="1">
    <citation type="journal article" date="2018" name="Evol. Lett.">
        <title>Horizontal gene cluster transfer increased hallucinogenic mushroom diversity.</title>
        <authorList>
            <person name="Reynolds H.T."/>
            <person name="Vijayakumar V."/>
            <person name="Gluck-Thaler E."/>
            <person name="Korotkin H.B."/>
            <person name="Matheny P.B."/>
            <person name="Slot J.C."/>
        </authorList>
    </citation>
    <scope>NUCLEOTIDE SEQUENCE [LARGE SCALE GENOMIC DNA]</scope>
    <source>
        <strain evidence="1 2">2629</strain>
    </source>
</reference>
<evidence type="ECO:0008006" key="3">
    <source>
        <dbReference type="Google" id="ProtNLM"/>
    </source>
</evidence>
<proteinExistence type="predicted"/>
<dbReference type="Proteomes" id="UP000284842">
    <property type="component" value="Unassembled WGS sequence"/>
</dbReference>
<keyword evidence="2" id="KW-1185">Reference proteome</keyword>